<feature type="binding site" evidence="8">
    <location>
        <position position="179"/>
    </location>
    <ligand>
        <name>Zn(2+)</name>
        <dbReference type="ChEBI" id="CHEBI:29105"/>
        <label>2</label>
    </ligand>
</feature>
<dbReference type="Proteomes" id="UP000600139">
    <property type="component" value="Unassembled WGS sequence"/>
</dbReference>
<dbReference type="Gene3D" id="2.40.30.40">
    <property type="entry name" value="Peptidase M42, domain 2"/>
    <property type="match status" value="1"/>
</dbReference>
<comment type="cofactor">
    <cofactor evidence="8">
        <name>a divalent metal cation</name>
        <dbReference type="ChEBI" id="CHEBI:60240"/>
    </cofactor>
    <text evidence="8">Binds 2 divalent metal cations per subunit.</text>
</comment>
<feature type="active site" description="Proton acceptor" evidence="7">
    <location>
        <position position="211"/>
    </location>
</feature>
<dbReference type="InterPro" id="IPR051464">
    <property type="entry name" value="Peptidase_M42_aminopept"/>
</dbReference>
<evidence type="ECO:0000256" key="6">
    <source>
        <dbReference type="PIRNR" id="PIRNR001123"/>
    </source>
</evidence>
<feature type="binding site" evidence="8">
    <location>
        <position position="179"/>
    </location>
    <ligand>
        <name>Zn(2+)</name>
        <dbReference type="ChEBI" id="CHEBI:29105"/>
        <label>1</label>
    </ligand>
</feature>
<evidence type="ECO:0000256" key="7">
    <source>
        <dbReference type="PIRSR" id="PIRSR001123-1"/>
    </source>
</evidence>
<proteinExistence type="inferred from homology"/>
<evidence type="ECO:0000256" key="8">
    <source>
        <dbReference type="PIRSR" id="PIRSR001123-2"/>
    </source>
</evidence>
<dbReference type="CDD" id="cd05656">
    <property type="entry name" value="M42_Frv"/>
    <property type="match status" value="1"/>
</dbReference>
<evidence type="ECO:0000313" key="10">
    <source>
        <dbReference type="Proteomes" id="UP000600139"/>
    </source>
</evidence>
<dbReference type="Gene3D" id="3.40.630.10">
    <property type="entry name" value="Zn peptidases"/>
    <property type="match status" value="1"/>
</dbReference>
<evidence type="ECO:0000256" key="5">
    <source>
        <dbReference type="ARBA" id="ARBA00022801"/>
    </source>
</evidence>
<evidence type="ECO:0000256" key="2">
    <source>
        <dbReference type="ARBA" id="ARBA00022438"/>
    </source>
</evidence>
<evidence type="ECO:0000313" key="9">
    <source>
        <dbReference type="EMBL" id="MBK1816341.1"/>
    </source>
</evidence>
<dbReference type="PANTHER" id="PTHR32481">
    <property type="entry name" value="AMINOPEPTIDASE"/>
    <property type="match status" value="1"/>
</dbReference>
<organism evidence="9 10">
    <name type="scientific">Luteolibacter yonseiensis</name>
    <dbReference type="NCBI Taxonomy" id="1144680"/>
    <lineage>
        <taxon>Bacteria</taxon>
        <taxon>Pseudomonadati</taxon>
        <taxon>Verrucomicrobiota</taxon>
        <taxon>Verrucomicrobiia</taxon>
        <taxon>Verrucomicrobiales</taxon>
        <taxon>Verrucomicrobiaceae</taxon>
        <taxon>Luteolibacter</taxon>
    </lineage>
</organism>
<dbReference type="Pfam" id="PF05343">
    <property type="entry name" value="Peptidase_M42"/>
    <property type="match status" value="1"/>
</dbReference>
<feature type="binding site" evidence="8">
    <location>
        <position position="212"/>
    </location>
    <ligand>
        <name>Zn(2+)</name>
        <dbReference type="ChEBI" id="CHEBI:29105"/>
        <label>2</label>
    </ligand>
</feature>
<feature type="binding site" evidence="8">
    <location>
        <position position="63"/>
    </location>
    <ligand>
        <name>Zn(2+)</name>
        <dbReference type="ChEBI" id="CHEBI:29105"/>
        <label>1</label>
    </ligand>
</feature>
<dbReference type="RefSeq" id="WP_200351283.1">
    <property type="nucleotide sequence ID" value="NZ_BAABHZ010000006.1"/>
</dbReference>
<dbReference type="GO" id="GO:0006508">
    <property type="term" value="P:proteolysis"/>
    <property type="evidence" value="ECO:0007669"/>
    <property type="project" value="UniProtKB-KW"/>
</dbReference>
<comment type="similarity">
    <text evidence="1 6">Belongs to the peptidase M42 family.</text>
</comment>
<dbReference type="SUPFAM" id="SSF53187">
    <property type="entry name" value="Zn-dependent exopeptidases"/>
    <property type="match status" value="1"/>
</dbReference>
<dbReference type="GO" id="GO:0046872">
    <property type="term" value="F:metal ion binding"/>
    <property type="evidence" value="ECO:0007669"/>
    <property type="project" value="UniProtKB-UniRule"/>
</dbReference>
<dbReference type="SUPFAM" id="SSF101821">
    <property type="entry name" value="Aminopeptidase/glucanase lid domain"/>
    <property type="match status" value="1"/>
</dbReference>
<dbReference type="AlphaFoldDB" id="A0A934R3F9"/>
<accession>A0A934R3F9</accession>
<dbReference type="InterPro" id="IPR023367">
    <property type="entry name" value="Peptidase_M42_dom2"/>
</dbReference>
<name>A0A934R3F9_9BACT</name>
<dbReference type="InterPro" id="IPR008007">
    <property type="entry name" value="Peptidase_M42"/>
</dbReference>
<reference evidence="9" key="1">
    <citation type="submission" date="2021-01" db="EMBL/GenBank/DDBJ databases">
        <title>Modified the classification status of verrucomicrobia.</title>
        <authorList>
            <person name="Feng X."/>
        </authorList>
    </citation>
    <scope>NUCLEOTIDE SEQUENCE</scope>
    <source>
        <strain evidence="9">JCM 18052</strain>
    </source>
</reference>
<evidence type="ECO:0000256" key="3">
    <source>
        <dbReference type="ARBA" id="ARBA00022670"/>
    </source>
</evidence>
<dbReference type="EMBL" id="JAENIK010000011">
    <property type="protein sequence ID" value="MBK1816341.1"/>
    <property type="molecule type" value="Genomic_DNA"/>
</dbReference>
<keyword evidence="4 8" id="KW-0479">Metal-binding</keyword>
<dbReference type="GO" id="GO:0004177">
    <property type="term" value="F:aminopeptidase activity"/>
    <property type="evidence" value="ECO:0007669"/>
    <property type="project" value="UniProtKB-UniRule"/>
</dbReference>
<feature type="binding site" evidence="8">
    <location>
        <position position="322"/>
    </location>
    <ligand>
        <name>Zn(2+)</name>
        <dbReference type="ChEBI" id="CHEBI:29105"/>
        <label>2</label>
    </ligand>
</feature>
<gene>
    <name evidence="9" type="ORF">JIN84_12010</name>
</gene>
<keyword evidence="3" id="KW-0645">Protease</keyword>
<sequence length="359" mass="38820">MRTKAVSLLQELTEAHSVSGHEDEVRAIFVDELEECGELAADRNGSVFCEIGDEGPRILVTGHMDEVGFLVQNITSDGFIQFLAIGGWWEHNLLSQRVEILTRTGEKVMGVVSSRPPHFLPEAQRKQVMSIDQMFIDIGAESRRDAVEHFGISLGDPIAPVSAFTPLGKEDLFMAKAFDNRVGMAGTIQAGQILAGSSHPNRLILCGTVQEEVGLRGAKTAANFAKPDIAIVLEGPPADDTPGFSRSDCQGRLGGGVQIRLYDPSAITNPRLARLAIETARAEGIPHQVTVRRSGGTDAGSFHLSNEGVPSVVLGVPARYIHSHNAIIDVNDYLHMITLTIALVRKLDTETVEGLVKYL</sequence>
<evidence type="ECO:0000256" key="4">
    <source>
        <dbReference type="ARBA" id="ARBA00022723"/>
    </source>
</evidence>
<protein>
    <submittedName>
        <fullName evidence="9">M42 family metallopeptidase</fullName>
    </submittedName>
</protein>
<feature type="binding site" evidence="8">
    <location>
        <position position="234"/>
    </location>
    <ligand>
        <name>Zn(2+)</name>
        <dbReference type="ChEBI" id="CHEBI:29105"/>
        <label>1</label>
    </ligand>
</feature>
<keyword evidence="2" id="KW-0031">Aminopeptidase</keyword>
<dbReference type="PIRSF" id="PIRSF001123">
    <property type="entry name" value="PepA_GA"/>
    <property type="match status" value="1"/>
</dbReference>
<dbReference type="PANTHER" id="PTHR32481:SF0">
    <property type="entry name" value="AMINOPEPTIDASE YPDE-RELATED"/>
    <property type="match status" value="1"/>
</dbReference>
<keyword evidence="10" id="KW-1185">Reference proteome</keyword>
<keyword evidence="5" id="KW-0378">Hydrolase</keyword>
<comment type="caution">
    <text evidence="9">The sequence shown here is derived from an EMBL/GenBank/DDBJ whole genome shotgun (WGS) entry which is preliminary data.</text>
</comment>
<evidence type="ECO:0000256" key="1">
    <source>
        <dbReference type="ARBA" id="ARBA00006272"/>
    </source>
</evidence>